<accession>A0ACD5HPG4</accession>
<keyword evidence="2" id="KW-1185">Reference proteome</keyword>
<dbReference type="EMBL" id="CP127527">
    <property type="protein sequence ID" value="XRI77607.1"/>
    <property type="molecule type" value="Genomic_DNA"/>
</dbReference>
<name>A0ACD5HPG4_9PROT</name>
<reference evidence="1 2" key="1">
    <citation type="journal article" date="2019" name="Int. J. Syst. Evol. Microbiol.">
        <title>Acidithiobacillus sulfuriphilus sp. nov.: an extremely acidophilic sulfur-oxidizing chemolithotroph isolated from a neutral pH environment.</title>
        <authorList>
            <person name="Falagan C."/>
            <person name="Moya-Beltran A."/>
            <person name="Castro M."/>
            <person name="Quatrini R."/>
            <person name="Johnson D.B."/>
        </authorList>
    </citation>
    <scope>NUCLEOTIDE SEQUENCE [LARGE SCALE GENOMIC DNA]</scope>
    <source>
        <strain evidence="1 2">CJ-2</strain>
    </source>
</reference>
<dbReference type="Proteomes" id="UP000271650">
    <property type="component" value="Chromosome"/>
</dbReference>
<sequence length="79" mass="8591">MSDILQEVDGRSKLAGTNKFELLIFRLEGGSKFPCPGTLRHQRIEALACTRDGKGHPVNGWILPDNASVLNGAPHPLDI</sequence>
<organism evidence="1 2">
    <name type="scientific">Acidithiobacillus sulfuriphilus</name>
    <dbReference type="NCBI Taxonomy" id="1867749"/>
    <lineage>
        <taxon>Bacteria</taxon>
        <taxon>Pseudomonadati</taxon>
        <taxon>Pseudomonadota</taxon>
        <taxon>Acidithiobacillia</taxon>
        <taxon>Acidithiobacillales</taxon>
        <taxon>Acidithiobacillaceae</taxon>
        <taxon>Acidithiobacillus</taxon>
    </lineage>
</organism>
<proteinExistence type="predicted"/>
<evidence type="ECO:0000313" key="2">
    <source>
        <dbReference type="Proteomes" id="UP000271650"/>
    </source>
</evidence>
<gene>
    <name evidence="1" type="ORF">EC580_002705</name>
</gene>
<evidence type="ECO:0000313" key="1">
    <source>
        <dbReference type="EMBL" id="XRI77607.1"/>
    </source>
</evidence>
<protein>
    <submittedName>
        <fullName evidence="1">Uncharacterized protein</fullName>
    </submittedName>
</protein>